<dbReference type="Proteomes" id="UP000807469">
    <property type="component" value="Unassembled WGS sequence"/>
</dbReference>
<dbReference type="SUPFAM" id="SSF51735">
    <property type="entry name" value="NAD(P)-binding Rossmann-fold domains"/>
    <property type="match status" value="1"/>
</dbReference>
<accession>A0A9P6D7C4</accession>
<dbReference type="EMBL" id="MU155134">
    <property type="protein sequence ID" value="KAF9485695.1"/>
    <property type="molecule type" value="Genomic_DNA"/>
</dbReference>
<evidence type="ECO:0000313" key="5">
    <source>
        <dbReference type="Proteomes" id="UP000807469"/>
    </source>
</evidence>
<dbReference type="AlphaFoldDB" id="A0A9P6D7C4"/>
<proteinExistence type="inferred from homology"/>
<gene>
    <name evidence="4" type="ORF">BDN70DRAFT_927341</name>
</gene>
<name>A0A9P6D7C4_9AGAR</name>
<dbReference type="InterPro" id="IPR002347">
    <property type="entry name" value="SDR_fam"/>
</dbReference>
<dbReference type="PANTHER" id="PTHR43976">
    <property type="entry name" value="SHORT CHAIN DEHYDROGENASE"/>
    <property type="match status" value="1"/>
</dbReference>
<evidence type="ECO:0000256" key="2">
    <source>
        <dbReference type="ARBA" id="ARBA00023002"/>
    </source>
</evidence>
<evidence type="ECO:0000256" key="3">
    <source>
        <dbReference type="RuleBase" id="RU000363"/>
    </source>
</evidence>
<dbReference type="PRINTS" id="PR00081">
    <property type="entry name" value="GDHRDH"/>
</dbReference>
<comment type="similarity">
    <text evidence="1 3">Belongs to the short-chain dehydrogenases/reductases (SDR) family.</text>
</comment>
<sequence>MVADQRVWLVTGASGGLGKALVEAVLESGENVVATARRISYLDDLKARFPPSQLLVVPLDVSVNAQIDSAFKEMIDHFGRIDVVVNNAGYGLFGEIEGIPEKAARAQFDVQFWGPVYISKLTAKTVREVNKKSQGATIFNVSTAGGYSANPGLAFYSASKFALEGFTESFRKEMIPEWNIKACILEPGGFETGWRSSTIVIDQHPAYVDNPANFRNLRSGVTMLGDPARGAQAIIKLSHEPILPLRVPLGSDCLAIVRAAAQRTLTDSEKFEKISRMTDKADMDGIAYGDMILKALKATSN</sequence>
<keyword evidence="2" id="KW-0560">Oxidoreductase</keyword>
<dbReference type="Gene3D" id="3.40.50.720">
    <property type="entry name" value="NAD(P)-binding Rossmann-like Domain"/>
    <property type="match status" value="1"/>
</dbReference>
<dbReference type="GO" id="GO:0016491">
    <property type="term" value="F:oxidoreductase activity"/>
    <property type="evidence" value="ECO:0007669"/>
    <property type="project" value="UniProtKB-KW"/>
</dbReference>
<organism evidence="4 5">
    <name type="scientific">Pholiota conissans</name>
    <dbReference type="NCBI Taxonomy" id="109636"/>
    <lineage>
        <taxon>Eukaryota</taxon>
        <taxon>Fungi</taxon>
        <taxon>Dikarya</taxon>
        <taxon>Basidiomycota</taxon>
        <taxon>Agaricomycotina</taxon>
        <taxon>Agaricomycetes</taxon>
        <taxon>Agaricomycetidae</taxon>
        <taxon>Agaricales</taxon>
        <taxon>Agaricineae</taxon>
        <taxon>Strophariaceae</taxon>
        <taxon>Pholiota</taxon>
    </lineage>
</organism>
<reference evidence="4" key="1">
    <citation type="submission" date="2020-11" db="EMBL/GenBank/DDBJ databases">
        <authorList>
            <consortium name="DOE Joint Genome Institute"/>
            <person name="Ahrendt S."/>
            <person name="Riley R."/>
            <person name="Andreopoulos W."/>
            <person name="Labutti K."/>
            <person name="Pangilinan J."/>
            <person name="Ruiz-Duenas F.J."/>
            <person name="Barrasa J.M."/>
            <person name="Sanchez-Garcia M."/>
            <person name="Camarero S."/>
            <person name="Miyauchi S."/>
            <person name="Serrano A."/>
            <person name="Linde D."/>
            <person name="Babiker R."/>
            <person name="Drula E."/>
            <person name="Ayuso-Fernandez I."/>
            <person name="Pacheco R."/>
            <person name="Padilla G."/>
            <person name="Ferreira P."/>
            <person name="Barriuso J."/>
            <person name="Kellner H."/>
            <person name="Castanera R."/>
            <person name="Alfaro M."/>
            <person name="Ramirez L."/>
            <person name="Pisabarro A.G."/>
            <person name="Kuo A."/>
            <person name="Tritt A."/>
            <person name="Lipzen A."/>
            <person name="He G."/>
            <person name="Yan M."/>
            <person name="Ng V."/>
            <person name="Cullen D."/>
            <person name="Martin F."/>
            <person name="Rosso M.-N."/>
            <person name="Henrissat B."/>
            <person name="Hibbett D."/>
            <person name="Martinez A.T."/>
            <person name="Grigoriev I.V."/>
        </authorList>
    </citation>
    <scope>NUCLEOTIDE SEQUENCE</scope>
    <source>
        <strain evidence="4">CIRM-BRFM 674</strain>
    </source>
</reference>
<evidence type="ECO:0000256" key="1">
    <source>
        <dbReference type="ARBA" id="ARBA00006484"/>
    </source>
</evidence>
<dbReference type="PRINTS" id="PR00080">
    <property type="entry name" value="SDRFAMILY"/>
</dbReference>
<dbReference type="InterPro" id="IPR051911">
    <property type="entry name" value="SDR_oxidoreductase"/>
</dbReference>
<comment type="caution">
    <text evidence="4">The sequence shown here is derived from an EMBL/GenBank/DDBJ whole genome shotgun (WGS) entry which is preliminary data.</text>
</comment>
<evidence type="ECO:0000313" key="4">
    <source>
        <dbReference type="EMBL" id="KAF9485695.1"/>
    </source>
</evidence>
<dbReference type="Pfam" id="PF00106">
    <property type="entry name" value="adh_short"/>
    <property type="match status" value="1"/>
</dbReference>
<dbReference type="OrthoDB" id="1274115at2759"/>
<dbReference type="InterPro" id="IPR036291">
    <property type="entry name" value="NAD(P)-bd_dom_sf"/>
</dbReference>
<keyword evidence="5" id="KW-1185">Reference proteome</keyword>
<dbReference type="CDD" id="cd05374">
    <property type="entry name" value="17beta-HSD-like_SDR_c"/>
    <property type="match status" value="1"/>
</dbReference>
<dbReference type="PANTHER" id="PTHR43976:SF16">
    <property type="entry name" value="SHORT-CHAIN DEHYDROGENASE_REDUCTASE FAMILY PROTEIN"/>
    <property type="match status" value="1"/>
</dbReference>
<protein>
    <submittedName>
        <fullName evidence="4">NAD(P)-binding protein</fullName>
    </submittedName>
</protein>